<organism evidence="2">
    <name type="scientific">marine sediment metagenome</name>
    <dbReference type="NCBI Taxonomy" id="412755"/>
    <lineage>
        <taxon>unclassified sequences</taxon>
        <taxon>metagenomes</taxon>
        <taxon>ecological metagenomes</taxon>
    </lineage>
</organism>
<proteinExistence type="predicted"/>
<protein>
    <submittedName>
        <fullName evidence="2">Uncharacterized protein</fullName>
    </submittedName>
</protein>
<dbReference type="SMART" id="SM00882">
    <property type="entry name" value="CoA_trans"/>
    <property type="match status" value="1"/>
</dbReference>
<dbReference type="SUPFAM" id="SSF100950">
    <property type="entry name" value="NagB/RpiA/CoA transferase-like"/>
    <property type="match status" value="1"/>
</dbReference>
<dbReference type="PANTHER" id="PTHR13707:SF60">
    <property type="entry name" value="ACETATE COA-TRANSFERASE SUBUNIT ALPHA"/>
    <property type="match status" value="1"/>
</dbReference>
<dbReference type="EMBL" id="BARS01042323">
    <property type="protein sequence ID" value="GAG41098.1"/>
    <property type="molecule type" value="Genomic_DNA"/>
</dbReference>
<name>X0XX19_9ZZZZ</name>
<evidence type="ECO:0000313" key="2">
    <source>
        <dbReference type="EMBL" id="GAG41098.1"/>
    </source>
</evidence>
<comment type="caution">
    <text evidence="2">The sequence shown here is derived from an EMBL/GenBank/DDBJ whole genome shotgun (WGS) entry which is preliminary data.</text>
</comment>
<sequence length="218" mass="23804">MNERLDRTTIALRAARELKGGEYVNLGYGMPGLVSLLIPEGEETPIFHGENGILGFGRVLGEDDIRKADIDLINGASQYVEPKLGMCFFDMSTAFGMMRGGHLDTTILGAYEVSERGDLSNCMTPNVEAPRVGGAMDLAYGAKRVIVTMYHTESDGKPKIVKKCNYPLTAKKCVSLIVTDVAVIEVTPIGLLLKEYCPGWTVDDIQSITEPKLRISKD</sequence>
<accession>X0XX19</accession>
<keyword evidence="1" id="KW-0808">Transferase</keyword>
<evidence type="ECO:0000256" key="1">
    <source>
        <dbReference type="ARBA" id="ARBA00022679"/>
    </source>
</evidence>
<dbReference type="Pfam" id="PF01144">
    <property type="entry name" value="CoA_trans"/>
    <property type="match status" value="1"/>
</dbReference>
<dbReference type="PANTHER" id="PTHR13707">
    <property type="entry name" value="KETOACID-COENZYME A TRANSFERASE"/>
    <property type="match status" value="1"/>
</dbReference>
<dbReference type="Gene3D" id="3.40.1080.10">
    <property type="entry name" value="Glutaconate Coenzyme A-transferase"/>
    <property type="match status" value="1"/>
</dbReference>
<dbReference type="GO" id="GO:0008410">
    <property type="term" value="F:CoA-transferase activity"/>
    <property type="evidence" value="ECO:0007669"/>
    <property type="project" value="InterPro"/>
</dbReference>
<dbReference type="InterPro" id="IPR004165">
    <property type="entry name" value="CoA_trans_fam_I"/>
</dbReference>
<gene>
    <name evidence="2" type="ORF">S01H1_64224</name>
</gene>
<reference evidence="2" key="1">
    <citation type="journal article" date="2014" name="Front. Microbiol.">
        <title>High frequency of phylogenetically diverse reductive dehalogenase-homologous genes in deep subseafloor sedimentary metagenomes.</title>
        <authorList>
            <person name="Kawai M."/>
            <person name="Futagami T."/>
            <person name="Toyoda A."/>
            <person name="Takaki Y."/>
            <person name="Nishi S."/>
            <person name="Hori S."/>
            <person name="Arai W."/>
            <person name="Tsubouchi T."/>
            <person name="Morono Y."/>
            <person name="Uchiyama I."/>
            <person name="Ito T."/>
            <person name="Fujiyama A."/>
            <person name="Inagaki F."/>
            <person name="Takami H."/>
        </authorList>
    </citation>
    <scope>NUCLEOTIDE SEQUENCE</scope>
    <source>
        <strain evidence="2">Expedition CK06-06</strain>
    </source>
</reference>
<feature type="non-terminal residue" evidence="2">
    <location>
        <position position="218"/>
    </location>
</feature>
<dbReference type="AlphaFoldDB" id="X0XX19"/>
<dbReference type="InterPro" id="IPR037171">
    <property type="entry name" value="NagB/RpiA_transferase-like"/>
</dbReference>